<dbReference type="EMBL" id="UZAN01039567">
    <property type="protein sequence ID" value="VDP66232.1"/>
    <property type="molecule type" value="Genomic_DNA"/>
</dbReference>
<feature type="region of interest" description="Disordered" evidence="1">
    <location>
        <begin position="64"/>
        <end position="121"/>
    </location>
</feature>
<protein>
    <submittedName>
        <fullName evidence="2 4">Uncharacterized protein</fullName>
    </submittedName>
</protein>
<keyword evidence="3" id="KW-1185">Reference proteome</keyword>
<evidence type="ECO:0000313" key="2">
    <source>
        <dbReference type="EMBL" id="VDP66232.1"/>
    </source>
</evidence>
<gene>
    <name evidence="2" type="ORF">ECPE_LOCUS2361</name>
</gene>
<dbReference type="Proteomes" id="UP000272942">
    <property type="component" value="Unassembled WGS sequence"/>
</dbReference>
<accession>A0A183A5X6</accession>
<reference evidence="4" key="1">
    <citation type="submission" date="2016-06" db="UniProtKB">
        <authorList>
            <consortium name="WormBaseParasite"/>
        </authorList>
    </citation>
    <scope>IDENTIFICATION</scope>
</reference>
<organism evidence="4">
    <name type="scientific">Echinostoma caproni</name>
    <dbReference type="NCBI Taxonomy" id="27848"/>
    <lineage>
        <taxon>Eukaryota</taxon>
        <taxon>Metazoa</taxon>
        <taxon>Spiralia</taxon>
        <taxon>Lophotrochozoa</taxon>
        <taxon>Platyhelminthes</taxon>
        <taxon>Trematoda</taxon>
        <taxon>Digenea</taxon>
        <taxon>Plagiorchiida</taxon>
        <taxon>Echinostomata</taxon>
        <taxon>Echinostomatoidea</taxon>
        <taxon>Echinostomatidae</taxon>
        <taxon>Echinostoma</taxon>
    </lineage>
</organism>
<sequence>MERSMRSSLTKKSIRWVPDLDVPVSECRPSFTDKSVWRSSEEQYPTTSHSVRLHPGQISQFASNATNHTWSSGSSSSLEVLDAKPPLVSESESSDSSGPRTELTYGPSDAERAGIRCGSRRKAMWHRHFHIRSGRDPRR</sequence>
<evidence type="ECO:0000313" key="3">
    <source>
        <dbReference type="Proteomes" id="UP000272942"/>
    </source>
</evidence>
<evidence type="ECO:0000313" key="4">
    <source>
        <dbReference type="WBParaSite" id="ECPE_0000236101-mRNA-1"/>
    </source>
</evidence>
<reference evidence="2 3" key="2">
    <citation type="submission" date="2018-11" db="EMBL/GenBank/DDBJ databases">
        <authorList>
            <consortium name="Pathogen Informatics"/>
        </authorList>
    </citation>
    <scope>NUCLEOTIDE SEQUENCE [LARGE SCALE GENOMIC DNA]</scope>
    <source>
        <strain evidence="2 3">Egypt</strain>
    </source>
</reference>
<dbReference type="WBParaSite" id="ECPE_0000236101-mRNA-1">
    <property type="protein sequence ID" value="ECPE_0000236101-mRNA-1"/>
    <property type="gene ID" value="ECPE_0000236101"/>
</dbReference>
<name>A0A183A5X6_9TREM</name>
<evidence type="ECO:0000256" key="1">
    <source>
        <dbReference type="SAM" id="MobiDB-lite"/>
    </source>
</evidence>
<proteinExistence type="predicted"/>
<dbReference type="AlphaFoldDB" id="A0A183A5X6"/>
<dbReference type="OrthoDB" id="10511107at2759"/>